<keyword evidence="2" id="KW-0808">Transferase</keyword>
<evidence type="ECO:0000256" key="3">
    <source>
        <dbReference type="ARBA" id="ARBA00022691"/>
    </source>
</evidence>
<organism evidence="5 6">
    <name type="scientific">Pilimelia anulata</name>
    <dbReference type="NCBI Taxonomy" id="53371"/>
    <lineage>
        <taxon>Bacteria</taxon>
        <taxon>Bacillati</taxon>
        <taxon>Actinomycetota</taxon>
        <taxon>Actinomycetes</taxon>
        <taxon>Micromonosporales</taxon>
        <taxon>Micromonosporaceae</taxon>
        <taxon>Pilimelia</taxon>
    </lineage>
</organism>
<dbReference type="Gene3D" id="3.40.50.150">
    <property type="entry name" value="Vaccinia Virus protein VP39"/>
    <property type="match status" value="1"/>
</dbReference>
<dbReference type="Pfam" id="PF08242">
    <property type="entry name" value="Methyltransf_12"/>
    <property type="match status" value="1"/>
</dbReference>
<reference evidence="5" key="1">
    <citation type="journal article" date="2014" name="Int. J. Syst. Evol. Microbiol.">
        <title>Complete genome sequence of Corynebacterium casei LMG S-19264T (=DSM 44701T), isolated from a smear-ripened cheese.</title>
        <authorList>
            <consortium name="US DOE Joint Genome Institute (JGI-PGF)"/>
            <person name="Walter F."/>
            <person name="Albersmeier A."/>
            <person name="Kalinowski J."/>
            <person name="Ruckert C."/>
        </authorList>
    </citation>
    <scope>NUCLEOTIDE SEQUENCE</scope>
    <source>
        <strain evidence="5">JCM 3090</strain>
    </source>
</reference>
<sequence length="265" mass="27921">MRMTSGYRYPDGGDLLTLRFIAAHEPYPGYWAASEALALDGVAARLRERLPDRRAVRALDAGCGAGRLLPWLSDLAATLTGADPDPDRLDEARRQPLAPGTAAAFAARDAAEPGGGPYDLVVCSHVLQHVPTARAAAILAGLRRAARPGAALVLAVSRAPVGGEHHELSTTRGDDVVSTAVDRAGFDAAAAAAEPGTLPIRFLDPAGLRADAAAAGWRTEWEWTYHVLDGPAGLPATLDRDRVVNGSAELRARYGRDLMLLLRAA</sequence>
<keyword evidence="6" id="KW-1185">Reference proteome</keyword>
<dbReference type="InterPro" id="IPR029063">
    <property type="entry name" value="SAM-dependent_MTases_sf"/>
</dbReference>
<feature type="domain" description="Methyltransferase type 12" evidence="4">
    <location>
        <begin position="59"/>
        <end position="151"/>
    </location>
</feature>
<name>A0A8J3B755_9ACTN</name>
<dbReference type="GO" id="GO:0008168">
    <property type="term" value="F:methyltransferase activity"/>
    <property type="evidence" value="ECO:0007669"/>
    <property type="project" value="UniProtKB-KW"/>
</dbReference>
<dbReference type="Proteomes" id="UP000649739">
    <property type="component" value="Unassembled WGS sequence"/>
</dbReference>
<dbReference type="RefSeq" id="WP_229783278.1">
    <property type="nucleotide sequence ID" value="NZ_BMQB01000001.1"/>
</dbReference>
<evidence type="ECO:0000256" key="2">
    <source>
        <dbReference type="ARBA" id="ARBA00022679"/>
    </source>
</evidence>
<accession>A0A8J3B755</accession>
<keyword evidence="1" id="KW-0489">Methyltransferase</keyword>
<protein>
    <recommendedName>
        <fullName evidence="4">Methyltransferase type 12 domain-containing protein</fullName>
    </recommendedName>
</protein>
<evidence type="ECO:0000313" key="6">
    <source>
        <dbReference type="Proteomes" id="UP000649739"/>
    </source>
</evidence>
<evidence type="ECO:0000259" key="4">
    <source>
        <dbReference type="Pfam" id="PF08242"/>
    </source>
</evidence>
<dbReference type="PANTHER" id="PTHR43464">
    <property type="entry name" value="METHYLTRANSFERASE"/>
    <property type="match status" value="1"/>
</dbReference>
<proteinExistence type="predicted"/>
<dbReference type="AlphaFoldDB" id="A0A8J3B755"/>
<keyword evidence="3" id="KW-0949">S-adenosyl-L-methionine</keyword>
<reference evidence="5" key="2">
    <citation type="submission" date="2020-09" db="EMBL/GenBank/DDBJ databases">
        <authorList>
            <person name="Sun Q."/>
            <person name="Ohkuma M."/>
        </authorList>
    </citation>
    <scope>NUCLEOTIDE SEQUENCE</scope>
    <source>
        <strain evidence="5">JCM 3090</strain>
    </source>
</reference>
<dbReference type="SUPFAM" id="SSF53335">
    <property type="entry name" value="S-adenosyl-L-methionine-dependent methyltransferases"/>
    <property type="match status" value="1"/>
</dbReference>
<gene>
    <name evidence="5" type="ORF">GCM10010123_07540</name>
</gene>
<evidence type="ECO:0000313" key="5">
    <source>
        <dbReference type="EMBL" id="GGJ80159.1"/>
    </source>
</evidence>
<dbReference type="GO" id="GO:0032259">
    <property type="term" value="P:methylation"/>
    <property type="evidence" value="ECO:0007669"/>
    <property type="project" value="UniProtKB-KW"/>
</dbReference>
<dbReference type="EMBL" id="BMQB01000001">
    <property type="protein sequence ID" value="GGJ80159.1"/>
    <property type="molecule type" value="Genomic_DNA"/>
</dbReference>
<evidence type="ECO:0000256" key="1">
    <source>
        <dbReference type="ARBA" id="ARBA00022603"/>
    </source>
</evidence>
<comment type="caution">
    <text evidence="5">The sequence shown here is derived from an EMBL/GenBank/DDBJ whole genome shotgun (WGS) entry which is preliminary data.</text>
</comment>
<dbReference type="PANTHER" id="PTHR43464:SF19">
    <property type="entry name" value="UBIQUINONE BIOSYNTHESIS O-METHYLTRANSFERASE, MITOCHONDRIAL"/>
    <property type="match status" value="1"/>
</dbReference>
<dbReference type="CDD" id="cd02440">
    <property type="entry name" value="AdoMet_MTases"/>
    <property type="match status" value="1"/>
</dbReference>
<dbReference type="InterPro" id="IPR013217">
    <property type="entry name" value="Methyltransf_12"/>
</dbReference>